<name>A0ABS6WKC9_9HYPH</name>
<keyword evidence="4 7" id="KW-0418">Kinase</keyword>
<dbReference type="EMBL" id="JAHWQX010000001">
    <property type="protein sequence ID" value="MBW3096392.1"/>
    <property type="molecule type" value="Genomic_DNA"/>
</dbReference>
<dbReference type="PROSITE" id="PS50109">
    <property type="entry name" value="HIS_KIN"/>
    <property type="match status" value="1"/>
</dbReference>
<dbReference type="SMART" id="SM00387">
    <property type="entry name" value="HATPase_c"/>
    <property type="match status" value="1"/>
</dbReference>
<evidence type="ECO:0000256" key="1">
    <source>
        <dbReference type="ARBA" id="ARBA00000085"/>
    </source>
</evidence>
<dbReference type="PIRSF" id="PIRSF036431">
    <property type="entry name" value="STHK_DctB"/>
    <property type="match status" value="1"/>
</dbReference>
<feature type="transmembrane region" description="Helical" evidence="7">
    <location>
        <begin position="271"/>
        <end position="292"/>
    </location>
</feature>
<dbReference type="PANTHER" id="PTHR43065:SF46">
    <property type="entry name" value="C4-DICARBOXYLATE TRANSPORT SENSOR PROTEIN DCTB"/>
    <property type="match status" value="1"/>
</dbReference>
<evidence type="ECO:0000256" key="2">
    <source>
        <dbReference type="ARBA" id="ARBA00022679"/>
    </source>
</evidence>
<dbReference type="InterPro" id="IPR017055">
    <property type="entry name" value="Sig_transdc_His_kinase_DctB"/>
</dbReference>
<keyword evidence="7" id="KW-0812">Transmembrane</keyword>
<keyword evidence="8" id="KW-0175">Coiled coil</keyword>
<keyword evidence="7" id="KW-1133">Transmembrane helix</keyword>
<comment type="function">
    <text evidence="7">Member of the two-component regulatory system DctB/DctD involved in the transport of C4-dicarboxylates. DctB functions as a membrane-associated protein kinase that phosphorylates DctD in response to environmental signals.</text>
</comment>
<dbReference type="PANTHER" id="PTHR43065">
    <property type="entry name" value="SENSOR HISTIDINE KINASE"/>
    <property type="match status" value="1"/>
</dbReference>
<accession>A0ABS6WKC9</accession>
<keyword evidence="7" id="KW-0472">Membrane</keyword>
<keyword evidence="7" id="KW-0997">Cell inner membrane</keyword>
<dbReference type="Pfam" id="PF02518">
    <property type="entry name" value="HATPase_c"/>
    <property type="match status" value="1"/>
</dbReference>
<keyword evidence="5 7" id="KW-0067">ATP-binding</keyword>
<feature type="domain" description="Histidine kinase" evidence="9">
    <location>
        <begin position="366"/>
        <end position="579"/>
    </location>
</feature>
<dbReference type="EC" id="2.7.13.3" evidence="7"/>
<reference evidence="10" key="1">
    <citation type="submission" date="2021-07" db="EMBL/GenBank/DDBJ databases">
        <title>Pseudohoeflea marina sp. nov. a polyhydroxyalcanoate-producing bacterium.</title>
        <authorList>
            <person name="Zheng W."/>
            <person name="Yu S."/>
            <person name="Huang Y."/>
        </authorList>
    </citation>
    <scope>NUCLEOTIDE SEQUENCE</scope>
    <source>
        <strain evidence="10">DP4N28-3</strain>
    </source>
</reference>
<keyword evidence="7" id="KW-1003">Cell membrane</keyword>
<feature type="coiled-coil region" evidence="8">
    <location>
        <begin position="330"/>
        <end position="357"/>
    </location>
</feature>
<dbReference type="RefSeq" id="WP_219200041.1">
    <property type="nucleotide sequence ID" value="NZ_JAHWQX010000001.1"/>
</dbReference>
<keyword evidence="3 7" id="KW-0547">Nucleotide-binding</keyword>
<comment type="caution">
    <text evidence="7">Lacks conserved residue(s) required for the propagation of feature annotation.</text>
</comment>
<sequence length="600" mass="65743">MQSRVRIESRFRKARSLLFIVWVVASALIVGLTVKLAADRAETAIRQEAGETLAVQRETLTGVLDKYRLMAPLLARQSSVASLFVLDAQDNPQELAARRMAHWLTGMSAALDVAFFFPDGRLLGHARSDFVAQRTGLSGLITEAAQGRLGRAMLWLDPQRRSYAFSSGVRRNNKLVGIVVVYVDFFRVETAWALSNKPIFVTDAQGTVVLANVDDWRLQQVDALRAGSGGYLRLNADRQRGDKIDLTRHLPVLGWQLHVLADPRPITVARVAFGAIATLACLLFGLVALILLRRGEDAMIRHRADRATALRLERKVRDRTRELSRSNTSLSHEVEVRRRAEERLRAAQSELVQSAKLAALGQMSAAISHEFNQPLAAIRSYSETGQRFLDLGKAGPARDNLGRINALVDRMAELSRTLLSFARKPGQTIGPVPLRPVIEEALLLARPRARAAGVDIFVDEKLTDLHVCGGRVRLGQVFVNLVNNAVDAMATREDGWVRISARRRDGRVEVTVSDNGPGIVSADLQRVFDPFYTTKGPGEGIGIGLSIVDNILRDFGGTITVHNRDEGGAIFTIDLIDAATGDGTGKDAGGDAEAREKVLV</sequence>
<evidence type="ECO:0000256" key="6">
    <source>
        <dbReference type="ARBA" id="ARBA00023012"/>
    </source>
</evidence>
<dbReference type="CDD" id="cd00082">
    <property type="entry name" value="HisKA"/>
    <property type="match status" value="1"/>
</dbReference>
<comment type="subcellular location">
    <subcellularLocation>
        <location evidence="7">Cell inner membrane</location>
    </subcellularLocation>
</comment>
<keyword evidence="11" id="KW-1185">Reference proteome</keyword>
<dbReference type="SMART" id="SM00388">
    <property type="entry name" value="HisKA"/>
    <property type="match status" value="1"/>
</dbReference>
<keyword evidence="2 7" id="KW-0808">Transferase</keyword>
<gene>
    <name evidence="10" type="ORF">KY465_03760</name>
</gene>
<evidence type="ECO:0000313" key="11">
    <source>
        <dbReference type="Proteomes" id="UP001430804"/>
    </source>
</evidence>
<evidence type="ECO:0000256" key="3">
    <source>
        <dbReference type="ARBA" id="ARBA00022741"/>
    </source>
</evidence>
<dbReference type="InterPro" id="IPR005467">
    <property type="entry name" value="His_kinase_dom"/>
</dbReference>
<evidence type="ECO:0000256" key="7">
    <source>
        <dbReference type="PIRNR" id="PIRNR036431"/>
    </source>
</evidence>
<comment type="catalytic activity">
    <reaction evidence="1 7">
        <text>ATP + protein L-histidine = ADP + protein N-phospho-L-histidine.</text>
        <dbReference type="EC" id="2.7.13.3"/>
    </reaction>
</comment>
<protein>
    <recommendedName>
        <fullName evidence="7">C4-dicarboxylate transport sensor protein</fullName>
        <ecNumber evidence="7">2.7.13.3</ecNumber>
    </recommendedName>
</protein>
<dbReference type="InterPro" id="IPR003594">
    <property type="entry name" value="HATPase_dom"/>
</dbReference>
<dbReference type="Pfam" id="PF00512">
    <property type="entry name" value="HisKA"/>
    <property type="match status" value="1"/>
</dbReference>
<proteinExistence type="predicted"/>
<evidence type="ECO:0000259" key="9">
    <source>
        <dbReference type="PROSITE" id="PS50109"/>
    </source>
</evidence>
<evidence type="ECO:0000256" key="4">
    <source>
        <dbReference type="ARBA" id="ARBA00022777"/>
    </source>
</evidence>
<dbReference type="InterPro" id="IPR003661">
    <property type="entry name" value="HisK_dim/P_dom"/>
</dbReference>
<organism evidence="10 11">
    <name type="scientific">Pseudohoeflea coraliihabitans</name>
    <dbReference type="NCBI Taxonomy" id="2860393"/>
    <lineage>
        <taxon>Bacteria</taxon>
        <taxon>Pseudomonadati</taxon>
        <taxon>Pseudomonadota</taxon>
        <taxon>Alphaproteobacteria</taxon>
        <taxon>Hyphomicrobiales</taxon>
        <taxon>Rhizobiaceae</taxon>
        <taxon>Pseudohoeflea</taxon>
    </lineage>
</organism>
<evidence type="ECO:0000313" key="10">
    <source>
        <dbReference type="EMBL" id="MBW3096392.1"/>
    </source>
</evidence>
<evidence type="ECO:0000256" key="8">
    <source>
        <dbReference type="SAM" id="Coils"/>
    </source>
</evidence>
<dbReference type="Proteomes" id="UP001430804">
    <property type="component" value="Unassembled WGS sequence"/>
</dbReference>
<keyword evidence="6 7" id="KW-0902">Two-component regulatory system</keyword>
<evidence type="ECO:0000256" key="5">
    <source>
        <dbReference type="ARBA" id="ARBA00022840"/>
    </source>
</evidence>
<comment type="caution">
    <text evidence="10">The sequence shown here is derived from an EMBL/GenBank/DDBJ whole genome shotgun (WGS) entry which is preliminary data.</text>
</comment>